<keyword evidence="3 5" id="KW-1133">Transmembrane helix</keyword>
<name>A0AA96GKW5_9BACT</name>
<evidence type="ECO:0000256" key="2">
    <source>
        <dbReference type="ARBA" id="ARBA00022692"/>
    </source>
</evidence>
<dbReference type="RefSeq" id="WP_312646189.1">
    <property type="nucleotide sequence ID" value="NZ_CP116967.1"/>
</dbReference>
<evidence type="ECO:0000256" key="3">
    <source>
        <dbReference type="ARBA" id="ARBA00022989"/>
    </source>
</evidence>
<evidence type="ECO:0000313" key="7">
    <source>
        <dbReference type="EMBL" id="WNM59441.1"/>
    </source>
</evidence>
<gene>
    <name evidence="7" type="ORF">PP769_06660</name>
</gene>
<protein>
    <submittedName>
        <fullName evidence="7">LapA family protein</fullName>
    </submittedName>
</protein>
<proteinExistence type="predicted"/>
<dbReference type="Pfam" id="PF06305">
    <property type="entry name" value="LapA_dom"/>
    <property type="match status" value="1"/>
</dbReference>
<accession>A0AA96GKW5</accession>
<feature type="domain" description="Lipopolysaccharide assembly protein A" evidence="6">
    <location>
        <begin position="22"/>
        <end position="63"/>
    </location>
</feature>
<evidence type="ECO:0000256" key="4">
    <source>
        <dbReference type="ARBA" id="ARBA00023136"/>
    </source>
</evidence>
<feature type="transmembrane region" description="Helical" evidence="5">
    <location>
        <begin position="41"/>
        <end position="59"/>
    </location>
</feature>
<dbReference type="EMBL" id="CP116967">
    <property type="protein sequence ID" value="WNM59441.1"/>
    <property type="molecule type" value="Genomic_DNA"/>
</dbReference>
<dbReference type="InterPro" id="IPR010445">
    <property type="entry name" value="LapA_dom"/>
</dbReference>
<evidence type="ECO:0000256" key="1">
    <source>
        <dbReference type="ARBA" id="ARBA00022475"/>
    </source>
</evidence>
<dbReference type="AlphaFoldDB" id="A0AA96GKW5"/>
<keyword evidence="1" id="KW-1003">Cell membrane</keyword>
<reference evidence="7 8" key="1">
    <citation type="submission" date="2023-01" db="EMBL/GenBank/DDBJ databases">
        <title>Cultivation and genomic characterization of new, ubiquitous marine nitrite-oxidizing bacteria from the Nitrospirales.</title>
        <authorList>
            <person name="Mueller A.J."/>
            <person name="Daebeler A."/>
            <person name="Herbold C.W."/>
            <person name="Kirkegaard R.H."/>
            <person name="Daims H."/>
        </authorList>
    </citation>
    <scope>NUCLEOTIDE SEQUENCE [LARGE SCALE GENOMIC DNA]</scope>
    <source>
        <strain evidence="7 8">VA</strain>
    </source>
</reference>
<keyword evidence="4 5" id="KW-0472">Membrane</keyword>
<evidence type="ECO:0000259" key="6">
    <source>
        <dbReference type="Pfam" id="PF06305"/>
    </source>
</evidence>
<evidence type="ECO:0000256" key="5">
    <source>
        <dbReference type="SAM" id="Phobius"/>
    </source>
</evidence>
<dbReference type="Proteomes" id="UP001302719">
    <property type="component" value="Chromosome"/>
</dbReference>
<organism evidence="7 8">
    <name type="scientific">Candidatus Nitrospira allomarina</name>
    <dbReference type="NCBI Taxonomy" id="3020900"/>
    <lineage>
        <taxon>Bacteria</taxon>
        <taxon>Pseudomonadati</taxon>
        <taxon>Nitrospirota</taxon>
        <taxon>Nitrospiria</taxon>
        <taxon>Nitrospirales</taxon>
        <taxon>Nitrospiraceae</taxon>
        <taxon>Nitrospira</taxon>
    </lineage>
</organism>
<dbReference type="GO" id="GO:0005886">
    <property type="term" value="C:plasma membrane"/>
    <property type="evidence" value="ECO:0007669"/>
    <property type="project" value="InterPro"/>
</dbReference>
<sequence>MRKLKSIVTIVLGALVVLIAFQNMAAVELTFLFWTFEARRIVLIGICVVIGFLLGRITSTHKQTSQEVQ</sequence>
<keyword evidence="8" id="KW-1185">Reference proteome</keyword>
<keyword evidence="2 5" id="KW-0812">Transmembrane</keyword>
<dbReference type="KEGG" id="nall:PP769_06660"/>
<evidence type="ECO:0000313" key="8">
    <source>
        <dbReference type="Proteomes" id="UP001302719"/>
    </source>
</evidence>